<sequence>MAHNVDVTSVENKKPSIELTGEAGSYTSIEEQMLNQSVKNQLEVLLWDQESKRPEGANWETIPVQGKEVLVTPRAISEFYNTPYYESDFLEENNLEYFRDINMDKVIKYLTEGRGEWKCRPVLLYVVLQKKQVCIETWIHHNMKQYINEEKGKEERKDSKDDEGEEEWDEMDFKEEDD</sequence>
<dbReference type="EMBL" id="JABFAC010249233">
    <property type="protein sequence ID" value="MBA0637840.1"/>
    <property type="molecule type" value="Genomic_DNA"/>
</dbReference>
<proteinExistence type="predicted"/>
<feature type="compositionally biased region" description="Basic and acidic residues" evidence="1">
    <location>
        <begin position="149"/>
        <end position="160"/>
    </location>
</feature>
<protein>
    <submittedName>
        <fullName evidence="2">Uncharacterized protein</fullName>
    </submittedName>
</protein>
<dbReference type="AlphaFoldDB" id="A0A7J8TI54"/>
<evidence type="ECO:0000256" key="1">
    <source>
        <dbReference type="SAM" id="MobiDB-lite"/>
    </source>
</evidence>
<feature type="region of interest" description="Disordered" evidence="1">
    <location>
        <begin position="149"/>
        <end position="178"/>
    </location>
</feature>
<name>A0A7J8TI54_GOSDV</name>
<gene>
    <name evidence="2" type="ORF">Godav_022202</name>
</gene>
<accession>A0A7J8TI54</accession>
<comment type="caution">
    <text evidence="2">The sequence shown here is derived from an EMBL/GenBank/DDBJ whole genome shotgun (WGS) entry which is preliminary data.</text>
</comment>
<dbReference type="Proteomes" id="UP000593561">
    <property type="component" value="Unassembled WGS sequence"/>
</dbReference>
<keyword evidence="3" id="KW-1185">Reference proteome</keyword>
<reference evidence="2 3" key="1">
    <citation type="journal article" date="2019" name="Genome Biol. Evol.">
        <title>Insights into the evolution of the New World diploid cottons (Gossypium, subgenus Houzingenia) based on genome sequencing.</title>
        <authorList>
            <person name="Grover C.E."/>
            <person name="Arick M.A. 2nd"/>
            <person name="Thrash A."/>
            <person name="Conover J.L."/>
            <person name="Sanders W.S."/>
            <person name="Peterson D.G."/>
            <person name="Frelichowski J.E."/>
            <person name="Scheffler J.A."/>
            <person name="Scheffler B.E."/>
            <person name="Wendel J.F."/>
        </authorList>
    </citation>
    <scope>NUCLEOTIDE SEQUENCE [LARGE SCALE GENOMIC DNA]</scope>
    <source>
        <strain evidence="2">27</strain>
        <tissue evidence="2">Leaf</tissue>
    </source>
</reference>
<evidence type="ECO:0000313" key="2">
    <source>
        <dbReference type="EMBL" id="MBA0637840.1"/>
    </source>
</evidence>
<feature type="compositionally biased region" description="Acidic residues" evidence="1">
    <location>
        <begin position="161"/>
        <end position="178"/>
    </location>
</feature>
<organism evidence="2 3">
    <name type="scientific">Gossypium davidsonii</name>
    <name type="common">Davidson's cotton</name>
    <name type="synonym">Gossypium klotzschianum subsp. davidsonii</name>
    <dbReference type="NCBI Taxonomy" id="34287"/>
    <lineage>
        <taxon>Eukaryota</taxon>
        <taxon>Viridiplantae</taxon>
        <taxon>Streptophyta</taxon>
        <taxon>Embryophyta</taxon>
        <taxon>Tracheophyta</taxon>
        <taxon>Spermatophyta</taxon>
        <taxon>Magnoliopsida</taxon>
        <taxon>eudicotyledons</taxon>
        <taxon>Gunneridae</taxon>
        <taxon>Pentapetalae</taxon>
        <taxon>rosids</taxon>
        <taxon>malvids</taxon>
        <taxon>Malvales</taxon>
        <taxon>Malvaceae</taxon>
        <taxon>Malvoideae</taxon>
        <taxon>Gossypium</taxon>
    </lineage>
</organism>
<evidence type="ECO:0000313" key="3">
    <source>
        <dbReference type="Proteomes" id="UP000593561"/>
    </source>
</evidence>